<reference evidence="4" key="1">
    <citation type="journal article" date="2009" name="J. Bacteriol.">
        <title>Complete genome sequence of Erythrobacter litoralis HTCC2594.</title>
        <authorList>
            <person name="Oh H.M."/>
            <person name="Giovannoni S.J."/>
            <person name="Ferriera S."/>
            <person name="Johnson J."/>
            <person name="Cho J.C."/>
        </authorList>
    </citation>
    <scope>NUCLEOTIDE SEQUENCE [LARGE SCALE GENOMIC DNA]</scope>
    <source>
        <strain evidence="4">HTCC2594</strain>
    </source>
</reference>
<feature type="chain" id="PRO_5004213069" description="Secreted protein" evidence="2">
    <location>
        <begin position="24"/>
        <end position="135"/>
    </location>
</feature>
<dbReference type="Proteomes" id="UP000008808">
    <property type="component" value="Chromosome"/>
</dbReference>
<gene>
    <name evidence="3" type="ordered locus">ELI_06710</name>
</gene>
<evidence type="ECO:0000313" key="4">
    <source>
        <dbReference type="Proteomes" id="UP000008808"/>
    </source>
</evidence>
<evidence type="ECO:0008006" key="5">
    <source>
        <dbReference type="Google" id="ProtNLM"/>
    </source>
</evidence>
<dbReference type="PROSITE" id="PS51257">
    <property type="entry name" value="PROKAR_LIPOPROTEIN"/>
    <property type="match status" value="1"/>
</dbReference>
<dbReference type="EMBL" id="CP000157">
    <property type="protein sequence ID" value="ABC63434.1"/>
    <property type="molecule type" value="Genomic_DNA"/>
</dbReference>
<feature type="signal peptide" evidence="2">
    <location>
        <begin position="1"/>
        <end position="23"/>
    </location>
</feature>
<organism evidence="3 4">
    <name type="scientific">Erythrobacter litoralis (strain HTCC2594)</name>
    <dbReference type="NCBI Taxonomy" id="314225"/>
    <lineage>
        <taxon>Bacteria</taxon>
        <taxon>Pseudomonadati</taxon>
        <taxon>Pseudomonadota</taxon>
        <taxon>Alphaproteobacteria</taxon>
        <taxon>Sphingomonadales</taxon>
        <taxon>Erythrobacteraceae</taxon>
        <taxon>Erythrobacter/Porphyrobacter group</taxon>
        <taxon>Erythrobacter</taxon>
    </lineage>
</organism>
<dbReference type="HOGENOM" id="CLU_1882575_0_0_5"/>
<dbReference type="STRING" id="314225.ELI_06710"/>
<keyword evidence="2" id="KW-0732">Signal</keyword>
<dbReference type="KEGG" id="eli:ELI_06710"/>
<evidence type="ECO:0000256" key="2">
    <source>
        <dbReference type="SAM" id="SignalP"/>
    </source>
</evidence>
<protein>
    <recommendedName>
        <fullName evidence="5">Secreted protein</fullName>
    </recommendedName>
</protein>
<feature type="region of interest" description="Disordered" evidence="1">
    <location>
        <begin position="99"/>
        <end position="135"/>
    </location>
</feature>
<dbReference type="AlphaFoldDB" id="Q2NA57"/>
<evidence type="ECO:0000313" key="3">
    <source>
        <dbReference type="EMBL" id="ABC63434.1"/>
    </source>
</evidence>
<dbReference type="OrthoDB" id="7410129at2"/>
<keyword evidence="4" id="KW-1185">Reference proteome</keyword>
<name>Q2NA57_ERYLH</name>
<sequence length="135" mass="14010">MKKLVVCLSVAVLAACSQPDAPAEEAPAAVETPSAAVTPGFYETMNSEGTLGGAQLMEDGSYRLFGRDGNDTGNGTWTSVGKRSCFDPAGDDSPEICYTSSEPDESGRFDATSESGDLRITVRPIGGPEEIGSQP</sequence>
<evidence type="ECO:0000256" key="1">
    <source>
        <dbReference type="SAM" id="MobiDB-lite"/>
    </source>
</evidence>
<accession>Q2NA57</accession>
<dbReference type="RefSeq" id="WP_011414270.1">
    <property type="nucleotide sequence ID" value="NC_007722.1"/>
</dbReference>
<proteinExistence type="predicted"/>